<organism evidence="1 2">
    <name type="scientific">Haloactinomyces albus</name>
    <dbReference type="NCBI Taxonomy" id="1352928"/>
    <lineage>
        <taxon>Bacteria</taxon>
        <taxon>Bacillati</taxon>
        <taxon>Actinomycetota</taxon>
        <taxon>Actinomycetes</taxon>
        <taxon>Actinopolysporales</taxon>
        <taxon>Actinopolysporaceae</taxon>
        <taxon>Haloactinomyces</taxon>
    </lineage>
</organism>
<dbReference type="EMBL" id="JAVDXW010000001">
    <property type="protein sequence ID" value="MDR7300600.1"/>
    <property type="molecule type" value="Genomic_DNA"/>
</dbReference>
<evidence type="ECO:0000313" key="2">
    <source>
        <dbReference type="Proteomes" id="UP001180845"/>
    </source>
</evidence>
<gene>
    <name evidence="1" type="ORF">JOF55_000781</name>
</gene>
<dbReference type="Proteomes" id="UP001180845">
    <property type="component" value="Unassembled WGS sequence"/>
</dbReference>
<accession>A0AAE3ZAZ4</accession>
<dbReference type="AlphaFoldDB" id="A0AAE3ZAZ4"/>
<keyword evidence="2" id="KW-1185">Reference proteome</keyword>
<sequence>MIFTTHDTSLLGTMMGEEVLKRDQVWFVEKDTSGASELYPLSDFKPRKGENAERRYLRGSYGAVPFLDVDDFVSAAKGEQ</sequence>
<protein>
    <submittedName>
        <fullName evidence="1">AAA15 family ATPase/GTPase</fullName>
    </submittedName>
</protein>
<evidence type="ECO:0000313" key="1">
    <source>
        <dbReference type="EMBL" id="MDR7300600.1"/>
    </source>
</evidence>
<reference evidence="1" key="1">
    <citation type="submission" date="2023-07" db="EMBL/GenBank/DDBJ databases">
        <title>Sequencing the genomes of 1000 actinobacteria strains.</title>
        <authorList>
            <person name="Klenk H.-P."/>
        </authorList>
    </citation>
    <scope>NUCLEOTIDE SEQUENCE</scope>
    <source>
        <strain evidence="1">DSM 45977</strain>
    </source>
</reference>
<name>A0AAE3ZAZ4_9ACTN</name>
<proteinExistence type="predicted"/>
<comment type="caution">
    <text evidence="1">The sequence shown here is derived from an EMBL/GenBank/DDBJ whole genome shotgun (WGS) entry which is preliminary data.</text>
</comment>